<proteinExistence type="predicted"/>
<dbReference type="EMBL" id="KI894030">
    <property type="protein sequence ID" value="OBR85685.1"/>
    <property type="molecule type" value="Genomic_DNA"/>
</dbReference>
<gene>
    <name evidence="2" type="ORF">I303_03396</name>
    <name evidence="3" type="ORF">I303_103373</name>
</gene>
<dbReference type="Proteomes" id="UP000078595">
    <property type="component" value="Chromosome 4"/>
</dbReference>
<protein>
    <submittedName>
        <fullName evidence="2">Uncharacterized protein</fullName>
    </submittedName>
</protein>
<reference evidence="3" key="3">
    <citation type="submission" date="2024-02" db="EMBL/GenBank/DDBJ databases">
        <title>Comparative genomics of Cryptococcus and Kwoniella reveals pathogenesis evolution and contrasting modes of karyotype evolution via chromosome fusion or intercentromeric recombination.</title>
        <authorList>
            <person name="Coelho M.A."/>
            <person name="David-Palma M."/>
            <person name="Shea T."/>
            <person name="Bowers K."/>
            <person name="McGinley-Smith S."/>
            <person name="Mohammad A.W."/>
            <person name="Gnirke A."/>
            <person name="Yurkov A.M."/>
            <person name="Nowrousian M."/>
            <person name="Sun S."/>
            <person name="Cuomo C.A."/>
            <person name="Heitman J."/>
        </authorList>
    </citation>
    <scope>NUCLEOTIDE SEQUENCE</scope>
    <source>
        <strain evidence="3">CBS 10117</strain>
    </source>
</reference>
<accession>A0A1A6A6K7</accession>
<dbReference type="AlphaFoldDB" id="A0A1A6A6K7"/>
<evidence type="ECO:0000313" key="2">
    <source>
        <dbReference type="EMBL" id="OBR85685.1"/>
    </source>
</evidence>
<dbReference type="GeneID" id="28967095"/>
<organism evidence="2">
    <name type="scientific">Kwoniella dejecticola CBS 10117</name>
    <dbReference type="NCBI Taxonomy" id="1296121"/>
    <lineage>
        <taxon>Eukaryota</taxon>
        <taxon>Fungi</taxon>
        <taxon>Dikarya</taxon>
        <taxon>Basidiomycota</taxon>
        <taxon>Agaricomycotina</taxon>
        <taxon>Tremellomycetes</taxon>
        <taxon>Tremellales</taxon>
        <taxon>Cryptococcaceae</taxon>
        <taxon>Kwoniella</taxon>
    </lineage>
</organism>
<dbReference type="RefSeq" id="XP_018263527.1">
    <property type="nucleotide sequence ID" value="XM_018406719.1"/>
</dbReference>
<keyword evidence="4" id="KW-1185">Reference proteome</keyword>
<evidence type="ECO:0000313" key="4">
    <source>
        <dbReference type="Proteomes" id="UP000078595"/>
    </source>
</evidence>
<dbReference type="VEuPathDB" id="FungiDB:I303_03396"/>
<evidence type="ECO:0000313" key="3">
    <source>
        <dbReference type="EMBL" id="WWC60797.1"/>
    </source>
</evidence>
<reference evidence="2" key="1">
    <citation type="submission" date="2013-07" db="EMBL/GenBank/DDBJ databases">
        <title>The Genome Sequence of Cryptococcus dejecticola CBS10117.</title>
        <authorList>
            <consortium name="The Broad Institute Genome Sequencing Platform"/>
            <person name="Cuomo C."/>
            <person name="Litvintseva A."/>
            <person name="Chen Y."/>
            <person name="Heitman J."/>
            <person name="Sun S."/>
            <person name="Springer D."/>
            <person name="Dromer F."/>
            <person name="Young S.K."/>
            <person name="Zeng Q."/>
            <person name="Gargeya S."/>
            <person name="Fitzgerald M."/>
            <person name="Abouelleil A."/>
            <person name="Alvarado L."/>
            <person name="Berlin A.M."/>
            <person name="Chapman S.B."/>
            <person name="Dewar J."/>
            <person name="Goldberg J."/>
            <person name="Griggs A."/>
            <person name="Gujja S."/>
            <person name="Hansen M."/>
            <person name="Howarth C."/>
            <person name="Imamovic A."/>
            <person name="Larimer J."/>
            <person name="McCowan C."/>
            <person name="Murphy C."/>
            <person name="Pearson M."/>
            <person name="Priest M."/>
            <person name="Roberts A."/>
            <person name="Saif S."/>
            <person name="Shea T."/>
            <person name="Sykes S."/>
            <person name="Wortman J."/>
            <person name="Nusbaum C."/>
            <person name="Birren B."/>
        </authorList>
    </citation>
    <scope>NUCLEOTIDE SEQUENCE [LARGE SCALE GENOMIC DNA]</scope>
    <source>
        <strain evidence="2">CBS 10117</strain>
    </source>
</reference>
<evidence type="ECO:0000256" key="1">
    <source>
        <dbReference type="SAM" id="MobiDB-lite"/>
    </source>
</evidence>
<sequence>MTFYEGVDTRSVTTTASHYIPALVLDNEQTRRLPVNQFYVFAASSELSVKLSKGEKPQQNKLWANLKRRGYTALDRIHDIADDMINNGSTSHYLVVPHGSTYELTEREKSLLDQWEVIGMPDLVTRVNTIEFQCQLIHWAATRPLSNLYLPMAHADLHRLIHKYAQEDLAEVYSKAAQLFGGTDDHIAFIAAREITPEEPEESSSNDASEVCSELELSGNWRDNSVEARWPSSPSRSSDYDRGSVSAIAAFEPATPPARVLPQEAPQPAQSTPNPARPPNLRPLEILARAAAGIQAHKRAQRLLAAAYRHRRVHKAKYIRKAFRRGKKTVVYAGRVYKATKPRLGPCVAI</sequence>
<dbReference type="EMBL" id="CP144533">
    <property type="protein sequence ID" value="WWC60797.1"/>
    <property type="molecule type" value="Genomic_DNA"/>
</dbReference>
<dbReference type="KEGG" id="kdj:28967095"/>
<reference evidence="3" key="2">
    <citation type="submission" date="2013-07" db="EMBL/GenBank/DDBJ databases">
        <authorList>
            <consortium name="The Broad Institute Genome Sequencing Platform"/>
            <person name="Cuomo C."/>
            <person name="Litvintseva A."/>
            <person name="Chen Y."/>
            <person name="Heitman J."/>
            <person name="Sun S."/>
            <person name="Springer D."/>
            <person name="Dromer F."/>
            <person name="Young S.K."/>
            <person name="Zeng Q."/>
            <person name="Gargeya S."/>
            <person name="Fitzgerald M."/>
            <person name="Abouelleil A."/>
            <person name="Alvarado L."/>
            <person name="Berlin A.M."/>
            <person name="Chapman S.B."/>
            <person name="Dewar J."/>
            <person name="Goldberg J."/>
            <person name="Griggs A."/>
            <person name="Gujja S."/>
            <person name="Hansen M."/>
            <person name="Howarth C."/>
            <person name="Imamovic A."/>
            <person name="Larimer J."/>
            <person name="McCowan C."/>
            <person name="Murphy C."/>
            <person name="Pearson M."/>
            <person name="Priest M."/>
            <person name="Roberts A."/>
            <person name="Saif S."/>
            <person name="Shea T."/>
            <person name="Sykes S."/>
            <person name="Wortman J."/>
            <person name="Nusbaum C."/>
            <person name="Birren B."/>
        </authorList>
    </citation>
    <scope>NUCLEOTIDE SEQUENCE</scope>
    <source>
        <strain evidence="3">CBS 10117</strain>
    </source>
</reference>
<feature type="region of interest" description="Disordered" evidence="1">
    <location>
        <begin position="256"/>
        <end position="281"/>
    </location>
</feature>
<name>A0A1A6A6K7_9TREE</name>